<evidence type="ECO:0000313" key="1">
    <source>
        <dbReference type="EMBL" id="GEX57038.1"/>
    </source>
</evidence>
<comment type="caution">
    <text evidence="1">The sequence shown here is derived from an EMBL/GenBank/DDBJ whole genome shotgun (WGS) entry which is preliminary data.</text>
</comment>
<protein>
    <submittedName>
        <fullName evidence="1">Uncharacterized protein</fullName>
    </submittedName>
</protein>
<dbReference type="EMBL" id="BKCJ010116256">
    <property type="protein sequence ID" value="GEX57038.1"/>
    <property type="molecule type" value="Genomic_DNA"/>
</dbReference>
<dbReference type="AlphaFoldDB" id="A0A699H6T2"/>
<name>A0A699H6T2_TANCI</name>
<sequence>MTINEPILDVEEAAIRLDKMLSADEQRQKNEREKQKAIVIKKEIDKEVDKAAEFEVNELKRIKTNESDGDDDEAKGFNVNSRNEKMQTPFFPHYSTHKTYHMMTFTVIYMRTAPTFQDIGLLGDVGMPGLISYDGSTGKEKPLGESYDPN</sequence>
<accession>A0A699H6T2</accession>
<reference evidence="1" key="1">
    <citation type="journal article" date="2019" name="Sci. Rep.">
        <title>Draft genome of Tanacetum cinerariifolium, the natural source of mosquito coil.</title>
        <authorList>
            <person name="Yamashiro T."/>
            <person name="Shiraishi A."/>
            <person name="Satake H."/>
            <person name="Nakayama K."/>
        </authorList>
    </citation>
    <scope>NUCLEOTIDE SEQUENCE</scope>
</reference>
<organism evidence="1">
    <name type="scientific">Tanacetum cinerariifolium</name>
    <name type="common">Dalmatian daisy</name>
    <name type="synonym">Chrysanthemum cinerariifolium</name>
    <dbReference type="NCBI Taxonomy" id="118510"/>
    <lineage>
        <taxon>Eukaryota</taxon>
        <taxon>Viridiplantae</taxon>
        <taxon>Streptophyta</taxon>
        <taxon>Embryophyta</taxon>
        <taxon>Tracheophyta</taxon>
        <taxon>Spermatophyta</taxon>
        <taxon>Magnoliopsida</taxon>
        <taxon>eudicotyledons</taxon>
        <taxon>Gunneridae</taxon>
        <taxon>Pentapetalae</taxon>
        <taxon>asterids</taxon>
        <taxon>campanulids</taxon>
        <taxon>Asterales</taxon>
        <taxon>Asteraceae</taxon>
        <taxon>Asteroideae</taxon>
        <taxon>Anthemideae</taxon>
        <taxon>Anthemidinae</taxon>
        <taxon>Tanacetum</taxon>
    </lineage>
</organism>
<proteinExistence type="predicted"/>
<gene>
    <name evidence="1" type="ORF">Tci_329013</name>
</gene>